<accession>R1ATG3</accession>
<keyword evidence="2" id="KW-1185">Reference proteome</keyword>
<dbReference type="OrthoDB" id="1701719at2"/>
<dbReference type="eggNOG" id="ENOG5032S4T">
    <property type="taxonomic scope" value="Bacteria"/>
</dbReference>
<dbReference type="AlphaFoldDB" id="R1ATG3"/>
<protein>
    <submittedName>
        <fullName evidence="1">Uncharacterized protein</fullName>
    </submittedName>
</protein>
<dbReference type="Proteomes" id="UP000013378">
    <property type="component" value="Unassembled WGS sequence"/>
</dbReference>
<dbReference type="EMBL" id="ARZA01000175">
    <property type="protein sequence ID" value="EOD00408.1"/>
    <property type="molecule type" value="Genomic_DNA"/>
</dbReference>
<name>R1ATG3_9FIRM</name>
<sequence>MARWRDFEIESVRYLNQKYGREDVCFKDVGGSNSNAPDINVILNSDHVFNMECKLSPSQAGQFVVLIEQDKFIYSPRNIYPENIYSKQIIEYLNENFSSFENVGQSSLDIQCDTYVLSKWVENHYLQKDSRFIITSNVTKGFKAIIQTEEINRYFQVSACLRRKKSGSRNLPKKDFQIAKELVTEHLESMECEVVNYFKEGKKTYLEVNTTNDLQKENCYFGGNFYLSEEIPREKYSVKKLSTTNNANVIFSLIYCGKEENYTAKHFLKAIGHY</sequence>
<organism evidence="1 2">
    <name type="scientific">Caldisalinibacter kiritimatiensis</name>
    <dbReference type="NCBI Taxonomy" id="1304284"/>
    <lineage>
        <taxon>Bacteria</taxon>
        <taxon>Bacillati</taxon>
        <taxon>Bacillota</taxon>
        <taxon>Tissierellia</taxon>
        <taxon>Tissierellales</taxon>
        <taxon>Thermohalobacteraceae</taxon>
        <taxon>Caldisalinibacter</taxon>
    </lineage>
</organism>
<evidence type="ECO:0000313" key="2">
    <source>
        <dbReference type="Proteomes" id="UP000013378"/>
    </source>
</evidence>
<proteinExistence type="predicted"/>
<reference evidence="1 2" key="1">
    <citation type="journal article" date="2015" name="Geomicrobiol. J.">
        <title>Caldisalinibacter kiritimatiensis gen. nov., sp. nov., a moderately thermohalophilic thiosulfate-reducing bacterium from a hypersaline microbial mat.</title>
        <authorList>
            <person name="Ben Hania W."/>
            <person name="Joseph M."/>
            <person name="Fiebig A."/>
            <person name="Bunk B."/>
            <person name="Klenk H.-P."/>
            <person name="Fardeau M.-L."/>
            <person name="Spring S."/>
        </authorList>
    </citation>
    <scope>NUCLEOTIDE SEQUENCE [LARGE SCALE GENOMIC DNA]</scope>
    <source>
        <strain evidence="1 2">L21-TH-D2</strain>
    </source>
</reference>
<evidence type="ECO:0000313" key="1">
    <source>
        <dbReference type="EMBL" id="EOD00408.1"/>
    </source>
</evidence>
<comment type="caution">
    <text evidence="1">The sequence shown here is derived from an EMBL/GenBank/DDBJ whole genome shotgun (WGS) entry which is preliminary data.</text>
</comment>
<dbReference type="RefSeq" id="WP_006313460.1">
    <property type="nucleotide sequence ID" value="NZ_ARZA01000175.1"/>
</dbReference>
<dbReference type="CDD" id="cd21834">
    <property type="entry name" value="Hhal-like"/>
    <property type="match status" value="1"/>
</dbReference>
<gene>
    <name evidence="1" type="ORF">L21TH_1544</name>
</gene>